<name>A0ABY7CJ04_9BASI</name>
<accession>A0ABY7CJ04</accession>
<feature type="region of interest" description="Disordered" evidence="1">
    <location>
        <begin position="288"/>
        <end position="312"/>
    </location>
</feature>
<protein>
    <submittedName>
        <fullName evidence="2">Uncharacterized protein</fullName>
    </submittedName>
</protein>
<dbReference type="RefSeq" id="XP_053019350.1">
    <property type="nucleotide sequence ID" value="XM_053168108.1"/>
</dbReference>
<keyword evidence="3" id="KW-1185">Reference proteome</keyword>
<organism evidence="2 3">
    <name type="scientific">Puccinia triticina</name>
    <dbReference type="NCBI Taxonomy" id="208348"/>
    <lineage>
        <taxon>Eukaryota</taxon>
        <taxon>Fungi</taxon>
        <taxon>Dikarya</taxon>
        <taxon>Basidiomycota</taxon>
        <taxon>Pucciniomycotina</taxon>
        <taxon>Pucciniomycetes</taxon>
        <taxon>Pucciniales</taxon>
        <taxon>Pucciniaceae</taxon>
        <taxon>Puccinia</taxon>
    </lineage>
</organism>
<proteinExistence type="predicted"/>
<feature type="compositionally biased region" description="Pro residues" evidence="1">
    <location>
        <begin position="288"/>
        <end position="301"/>
    </location>
</feature>
<dbReference type="GeneID" id="77809003"/>
<feature type="region of interest" description="Disordered" evidence="1">
    <location>
        <begin position="348"/>
        <end position="379"/>
    </location>
</feature>
<evidence type="ECO:0000313" key="2">
    <source>
        <dbReference type="EMBL" id="WAQ83795.1"/>
    </source>
</evidence>
<sequence>MRVLRAARPSLDGQQLAVLPSAFGTLYQGEHFHALTTTTTNTTTTFLLEQPHHQQPTALTPDEHHHITHHTTQPGPHALICTPTASHRKLYKFSVHNPLAITAKLHSHALQPTQADLPPSTTTTSSPRHLQIQLHNLADKPLLALHLSTLPRPAAPIGAPSASLQPGDTHQFLFALPADEEALPTEVEVRWTSLMGEPGVLTRPILPPATLLHRPPTAQRNALFESRLAPTGPPARPGEPVVYELRLACVAQQDPQADAALLAILHTQLAALHLRDTAALHLLPLAPQPLQPQQQTPPPAAQPLQPQQTPPQRTFILPLLPTHPNPAPLTLANLATGTPHIDSLFGFGPPHAPPPARARRLPSREISPVTLPPDCADQM</sequence>
<reference evidence="2" key="1">
    <citation type="submission" date="2022-10" db="EMBL/GenBank/DDBJ databases">
        <title>Puccinia triticina Genome sequencing and assembly.</title>
        <authorList>
            <person name="Li C."/>
        </authorList>
    </citation>
    <scope>NUCLEOTIDE SEQUENCE</scope>
    <source>
        <strain evidence="2">Pt15</strain>
    </source>
</reference>
<evidence type="ECO:0000256" key="1">
    <source>
        <dbReference type="SAM" id="MobiDB-lite"/>
    </source>
</evidence>
<dbReference type="Proteomes" id="UP001164743">
    <property type="component" value="Chromosome 4A"/>
</dbReference>
<gene>
    <name evidence="2" type="ORF">PtA15_4A244</name>
</gene>
<feature type="compositionally biased region" description="Low complexity" evidence="1">
    <location>
        <begin position="302"/>
        <end position="312"/>
    </location>
</feature>
<dbReference type="EMBL" id="CP110424">
    <property type="protein sequence ID" value="WAQ83795.1"/>
    <property type="molecule type" value="Genomic_DNA"/>
</dbReference>
<evidence type="ECO:0000313" key="3">
    <source>
        <dbReference type="Proteomes" id="UP001164743"/>
    </source>
</evidence>